<protein>
    <submittedName>
        <fullName evidence="1">Uncharacterized protein</fullName>
    </submittedName>
</protein>
<dbReference type="AlphaFoldDB" id="A0A4V5PWC2"/>
<proteinExistence type="predicted"/>
<evidence type="ECO:0000313" key="1">
    <source>
        <dbReference type="EMBL" id="TKD50508.1"/>
    </source>
</evidence>
<reference evidence="1 2" key="1">
    <citation type="submission" date="2019-04" db="EMBL/GenBank/DDBJ databases">
        <authorList>
            <person name="Yang Y."/>
            <person name="Wei D."/>
        </authorList>
    </citation>
    <scope>NUCLEOTIDE SEQUENCE [LARGE SCALE GENOMIC DNA]</scope>
    <source>
        <strain evidence="1 2">L-1-4w-11</strain>
    </source>
</reference>
<dbReference type="Proteomes" id="UP000309138">
    <property type="component" value="Unassembled WGS sequence"/>
</dbReference>
<name>A0A4V5PWC2_9SPHN</name>
<sequence>MSALLAGCAQLFPTTYRFRMTVAVDTPQGLRTGSSVMEISVKEASWRIADSARAGVHLKGQAVAVDLPLGRTLFALLTDEGRGEIMTGVTRALYPGFVGGADHFIEAAPKLAAMRNGPPREMAREDYPLLVTFADIRDPTSVARVDPEDLAATFGSGMRLRRISVAVTDEAISTGIDERLGWLGSYRNKTFAGNRFAIEPTLSDSLMAGAFTTESVQ</sequence>
<dbReference type="EMBL" id="SWKR01000002">
    <property type="protein sequence ID" value="TKD50508.1"/>
    <property type="molecule type" value="Genomic_DNA"/>
</dbReference>
<organism evidence="1 2">
    <name type="scientific">Sphingomonas baiyangensis</name>
    <dbReference type="NCBI Taxonomy" id="2572576"/>
    <lineage>
        <taxon>Bacteria</taxon>
        <taxon>Pseudomonadati</taxon>
        <taxon>Pseudomonadota</taxon>
        <taxon>Alphaproteobacteria</taxon>
        <taxon>Sphingomonadales</taxon>
        <taxon>Sphingomonadaceae</taxon>
        <taxon>Sphingomonas</taxon>
    </lineage>
</organism>
<accession>A0A4V5PWC2</accession>
<keyword evidence="2" id="KW-1185">Reference proteome</keyword>
<gene>
    <name evidence="1" type="ORF">FBR43_06820</name>
</gene>
<evidence type="ECO:0000313" key="2">
    <source>
        <dbReference type="Proteomes" id="UP000309138"/>
    </source>
</evidence>
<comment type="caution">
    <text evidence="1">The sequence shown here is derived from an EMBL/GenBank/DDBJ whole genome shotgun (WGS) entry which is preliminary data.</text>
</comment>